<keyword evidence="4 6" id="KW-1133">Transmembrane helix</keyword>
<sequence>MAFDSLRADWRAQPAVIRGVALMCASTVFFSVMHVSIRHVSAELPPFEIAFFRNLFGLLVLTPLLLRSGFQEMRTQRIGLHALRSLLNIGAMLMFFTALAITPLAKVTALSFTAPIFTALMSYFILGEVFRVRRWLAIGAGFVGMLIVLRPGVAMVEPGALLALGSATLWAGALIVIKVLSRTESSVAIVAWMGVFLSVFSLGPALWVWRDPTPEAWVWLVFIGIIGTLGQVALSQALKEADPGAVMPFDFLKLIWISLLAAWAFGEIPDAWTFVGAAVIFSAGIYVVRRERREARAATTALRDNAGQGRDF</sequence>
<feature type="transmembrane region" description="Helical" evidence="6">
    <location>
        <begin position="216"/>
        <end position="234"/>
    </location>
</feature>
<protein>
    <submittedName>
        <fullName evidence="8">DMT family transporter</fullName>
    </submittedName>
</protein>
<keyword evidence="5 6" id="KW-0472">Membrane</keyword>
<accession>A0A7L5BUN2</accession>
<dbReference type="Proteomes" id="UP000503336">
    <property type="component" value="Chromosome"/>
</dbReference>
<dbReference type="RefSeq" id="WP_165093848.1">
    <property type="nucleotide sequence ID" value="NZ_CP049056.1"/>
</dbReference>
<feature type="transmembrane region" description="Helical" evidence="6">
    <location>
        <begin position="107"/>
        <end position="126"/>
    </location>
</feature>
<feature type="transmembrane region" description="Helical" evidence="6">
    <location>
        <begin position="271"/>
        <end position="288"/>
    </location>
</feature>
<evidence type="ECO:0000256" key="2">
    <source>
        <dbReference type="ARBA" id="ARBA00009853"/>
    </source>
</evidence>
<feature type="domain" description="EamA" evidence="7">
    <location>
        <begin position="18"/>
        <end position="149"/>
    </location>
</feature>
<feature type="transmembrane region" description="Helical" evidence="6">
    <location>
        <begin position="187"/>
        <end position="210"/>
    </location>
</feature>
<evidence type="ECO:0000256" key="3">
    <source>
        <dbReference type="ARBA" id="ARBA00022692"/>
    </source>
</evidence>
<feature type="domain" description="EamA" evidence="7">
    <location>
        <begin position="158"/>
        <end position="283"/>
    </location>
</feature>
<dbReference type="GO" id="GO:0016020">
    <property type="term" value="C:membrane"/>
    <property type="evidence" value="ECO:0007669"/>
    <property type="project" value="UniProtKB-SubCell"/>
</dbReference>
<proteinExistence type="inferred from homology"/>
<comment type="subcellular location">
    <subcellularLocation>
        <location evidence="1">Membrane</location>
        <topology evidence="1">Multi-pass membrane protein</topology>
    </subcellularLocation>
</comment>
<keyword evidence="3 6" id="KW-0812">Transmembrane</keyword>
<dbReference type="PANTHER" id="PTHR22911">
    <property type="entry name" value="ACYL-MALONYL CONDENSING ENZYME-RELATED"/>
    <property type="match status" value="1"/>
</dbReference>
<feature type="transmembrane region" description="Helical" evidence="6">
    <location>
        <begin position="49"/>
        <end position="66"/>
    </location>
</feature>
<evidence type="ECO:0000256" key="1">
    <source>
        <dbReference type="ARBA" id="ARBA00004141"/>
    </source>
</evidence>
<evidence type="ECO:0000256" key="6">
    <source>
        <dbReference type="SAM" id="Phobius"/>
    </source>
</evidence>
<dbReference type="EMBL" id="CP049056">
    <property type="protein sequence ID" value="QIE54117.1"/>
    <property type="molecule type" value="Genomic_DNA"/>
</dbReference>
<comment type="similarity">
    <text evidence="2">Belongs to the drug/metabolite transporter (DMT) superfamily. 10 TMS drug/metabolite exporter (DME) (TC 2.A.7.3) family.</text>
</comment>
<keyword evidence="9" id="KW-1185">Reference proteome</keyword>
<evidence type="ECO:0000256" key="5">
    <source>
        <dbReference type="ARBA" id="ARBA00023136"/>
    </source>
</evidence>
<feature type="transmembrane region" description="Helical" evidence="6">
    <location>
        <begin position="78"/>
        <end position="101"/>
    </location>
</feature>
<organism evidence="8 9">
    <name type="scientific">Pikeienuella piscinae</name>
    <dbReference type="NCBI Taxonomy" id="2748098"/>
    <lineage>
        <taxon>Bacteria</taxon>
        <taxon>Pseudomonadati</taxon>
        <taxon>Pseudomonadota</taxon>
        <taxon>Alphaproteobacteria</taxon>
        <taxon>Rhodobacterales</taxon>
        <taxon>Paracoccaceae</taxon>
        <taxon>Pikeienuella</taxon>
    </lineage>
</organism>
<evidence type="ECO:0000313" key="9">
    <source>
        <dbReference type="Proteomes" id="UP000503336"/>
    </source>
</evidence>
<dbReference type="InterPro" id="IPR000620">
    <property type="entry name" value="EamA_dom"/>
</dbReference>
<name>A0A7L5BUN2_9RHOB</name>
<dbReference type="PANTHER" id="PTHR22911:SF6">
    <property type="entry name" value="SOLUTE CARRIER FAMILY 35 MEMBER G1"/>
    <property type="match status" value="1"/>
</dbReference>
<evidence type="ECO:0000259" key="7">
    <source>
        <dbReference type="Pfam" id="PF00892"/>
    </source>
</evidence>
<gene>
    <name evidence="8" type="ORF">G5B40_00845</name>
</gene>
<reference evidence="8 9" key="1">
    <citation type="submission" date="2020-02" db="EMBL/GenBank/DDBJ databases">
        <title>complete genome sequence of Rhodobacteraceae bacterium.</title>
        <authorList>
            <person name="Park J."/>
            <person name="Kim Y.-S."/>
            <person name="Kim K.-H."/>
        </authorList>
    </citation>
    <scope>NUCLEOTIDE SEQUENCE [LARGE SCALE GENOMIC DNA]</scope>
    <source>
        <strain evidence="8 9">RR4-56</strain>
    </source>
</reference>
<dbReference type="Pfam" id="PF00892">
    <property type="entry name" value="EamA"/>
    <property type="match status" value="2"/>
</dbReference>
<feature type="transmembrane region" description="Helical" evidence="6">
    <location>
        <begin position="15"/>
        <end position="37"/>
    </location>
</feature>
<dbReference type="AlphaFoldDB" id="A0A7L5BUN2"/>
<dbReference type="InterPro" id="IPR037185">
    <property type="entry name" value="EmrE-like"/>
</dbReference>
<feature type="transmembrane region" description="Helical" evidence="6">
    <location>
        <begin position="135"/>
        <end position="153"/>
    </location>
</feature>
<dbReference type="SUPFAM" id="SSF103481">
    <property type="entry name" value="Multidrug resistance efflux transporter EmrE"/>
    <property type="match status" value="2"/>
</dbReference>
<evidence type="ECO:0000256" key="4">
    <source>
        <dbReference type="ARBA" id="ARBA00022989"/>
    </source>
</evidence>
<evidence type="ECO:0000313" key="8">
    <source>
        <dbReference type="EMBL" id="QIE54117.1"/>
    </source>
</evidence>
<dbReference type="KEGG" id="hdh:G5B40_00845"/>
<feature type="transmembrane region" description="Helical" evidence="6">
    <location>
        <begin position="246"/>
        <end position="265"/>
    </location>
</feature>
<feature type="transmembrane region" description="Helical" evidence="6">
    <location>
        <begin position="159"/>
        <end position="180"/>
    </location>
</feature>